<dbReference type="RefSeq" id="WP_193523618.1">
    <property type="nucleotide sequence ID" value="NZ_JABASA010000012.1"/>
</dbReference>
<protein>
    <submittedName>
        <fullName evidence="1">DUF1912 family protein</fullName>
    </submittedName>
</protein>
<accession>A0A7X9LDM7</accession>
<dbReference type="SUPFAM" id="SSF140121">
    <property type="entry name" value="SPy1572-like"/>
    <property type="match status" value="1"/>
</dbReference>
<dbReference type="Pfam" id="PF08930">
    <property type="entry name" value="DUF1912"/>
    <property type="match status" value="1"/>
</dbReference>
<dbReference type="EMBL" id="JABASA010000012">
    <property type="protein sequence ID" value="NMD49338.1"/>
    <property type="molecule type" value="Genomic_DNA"/>
</dbReference>
<dbReference type="Gene3D" id="1.20.58.90">
    <property type="match status" value="1"/>
</dbReference>
<reference evidence="1 2" key="1">
    <citation type="submission" date="2020-04" db="EMBL/GenBank/DDBJ databases">
        <title>MicrobeNet Type strains.</title>
        <authorList>
            <person name="Nicholson A.C."/>
        </authorList>
    </citation>
    <scope>NUCLEOTIDE SEQUENCE [LARGE SCALE GENOMIC DNA]</scope>
    <source>
        <strain evidence="1 2">DSM 22768</strain>
    </source>
</reference>
<comment type="caution">
    <text evidence="1">The sequence shown here is derived from an EMBL/GenBank/DDBJ whole genome shotgun (WGS) entry which is preliminary data.</text>
</comment>
<evidence type="ECO:0000313" key="1">
    <source>
        <dbReference type="EMBL" id="NMD49338.1"/>
    </source>
</evidence>
<dbReference type="AlphaFoldDB" id="A0A7X9LDM7"/>
<organism evidence="1 2">
    <name type="scientific">Streptococcus ratti</name>
    <dbReference type="NCBI Taxonomy" id="1341"/>
    <lineage>
        <taxon>Bacteria</taxon>
        <taxon>Bacillati</taxon>
        <taxon>Bacillota</taxon>
        <taxon>Bacilli</taxon>
        <taxon>Lactobacillales</taxon>
        <taxon>Streptococcaceae</taxon>
        <taxon>Streptococcus</taxon>
    </lineage>
</organism>
<evidence type="ECO:0000313" key="2">
    <source>
        <dbReference type="Proteomes" id="UP000532121"/>
    </source>
</evidence>
<proteinExistence type="predicted"/>
<name>A0A7X9LDM7_STRRT</name>
<dbReference type="Proteomes" id="UP000532121">
    <property type="component" value="Unassembled WGS sequence"/>
</dbReference>
<dbReference type="InterPro" id="IPR015026">
    <property type="entry name" value="DUF1912"/>
</dbReference>
<dbReference type="InterPro" id="IPR038024">
    <property type="entry name" value="SPy1572-like_sf"/>
</dbReference>
<gene>
    <name evidence="1" type="ORF">HHO37_06640</name>
</gene>
<sequence>MSYEQEFLRDFETWINTQVMVNEMAMQESQKVVQEGKDEHAADAYIRYESKLDAYKFIQGKFENYKNGKGFHEMPDGLLGSREY</sequence>